<dbReference type="Proteomes" id="UP000215596">
    <property type="component" value="Unassembled WGS sequence"/>
</dbReference>
<dbReference type="PROSITE" id="PS01124">
    <property type="entry name" value="HTH_ARAC_FAMILY_2"/>
    <property type="match status" value="1"/>
</dbReference>
<name>A0A268EZ13_9BACL</name>
<evidence type="ECO:0000256" key="1">
    <source>
        <dbReference type="ARBA" id="ARBA00023015"/>
    </source>
</evidence>
<dbReference type="InterPro" id="IPR037923">
    <property type="entry name" value="HTH-like"/>
</dbReference>
<reference evidence="6 7" key="1">
    <citation type="submission" date="2017-07" db="EMBL/GenBank/DDBJ databases">
        <title>Isolation and whole genome analysis of endospore-forming bacteria from heroin.</title>
        <authorList>
            <person name="Kalinowski J."/>
            <person name="Ahrens B."/>
            <person name="Al-Dilaimi A."/>
            <person name="Winkler A."/>
            <person name="Wibberg D."/>
            <person name="Schleenbecker U."/>
            <person name="Ruckert C."/>
            <person name="Wolfel R."/>
            <person name="Grass G."/>
        </authorList>
    </citation>
    <scope>NUCLEOTIDE SEQUENCE [LARGE SCALE GENOMIC DNA]</scope>
    <source>
        <strain evidence="6 7">7537-G1</strain>
    </source>
</reference>
<dbReference type="Pfam" id="PF12833">
    <property type="entry name" value="HTH_18"/>
    <property type="match status" value="1"/>
</dbReference>
<dbReference type="AlphaFoldDB" id="A0A268EZ13"/>
<feature type="region of interest" description="Disordered" evidence="4">
    <location>
        <begin position="131"/>
        <end position="151"/>
    </location>
</feature>
<dbReference type="InterPro" id="IPR003313">
    <property type="entry name" value="AraC-bd"/>
</dbReference>
<sequence length="299" mass="33858">MCPDIIFPDMTSTLQITGCHFGNKPAGWHYPKHHHHLYEVLHCQEGEAGLVINRAELTLYAGDWLLIRAGVRHEIRNGSPKGSFSFFNIHFDIDDVDMRRSLSRTDYSLLQASVAATTKLPSYIQAIESQMHRSLDPERSSPSSSPTERRLTLTPVQKINLQAHILLIIQEIISLEQADSAEQRTVAPVTIHAADTAHLIEEQLRRLVSADGSIAQIADELNMSRSQFSKIFKQIYGVSPRQYVTDMKLNLAKQLLVSTNRTIEDIADELGYHSASHFSRQFRRGTGLSPNQFRPRHRI</sequence>
<dbReference type="GO" id="GO:0043565">
    <property type="term" value="F:sequence-specific DNA binding"/>
    <property type="evidence" value="ECO:0007669"/>
    <property type="project" value="InterPro"/>
</dbReference>
<dbReference type="SUPFAM" id="SSF46689">
    <property type="entry name" value="Homeodomain-like"/>
    <property type="match status" value="2"/>
</dbReference>
<dbReference type="GO" id="GO:0003700">
    <property type="term" value="F:DNA-binding transcription factor activity"/>
    <property type="evidence" value="ECO:0007669"/>
    <property type="project" value="InterPro"/>
</dbReference>
<evidence type="ECO:0000256" key="2">
    <source>
        <dbReference type="ARBA" id="ARBA00023125"/>
    </source>
</evidence>
<dbReference type="RefSeq" id="WP_095264226.1">
    <property type="nucleotide sequence ID" value="NZ_NPBY01000021.1"/>
</dbReference>
<dbReference type="PROSITE" id="PS00041">
    <property type="entry name" value="HTH_ARAC_FAMILY_1"/>
    <property type="match status" value="1"/>
</dbReference>
<dbReference type="InterPro" id="IPR020449">
    <property type="entry name" value="Tscrpt_reg_AraC-type_HTH"/>
</dbReference>
<dbReference type="InterPro" id="IPR018062">
    <property type="entry name" value="HTH_AraC-typ_CS"/>
</dbReference>
<protein>
    <recommendedName>
        <fullName evidence="5">HTH araC/xylS-type domain-containing protein</fullName>
    </recommendedName>
</protein>
<dbReference type="OrthoDB" id="1975977at2"/>
<feature type="domain" description="HTH araC/xylS-type" evidence="5">
    <location>
        <begin position="194"/>
        <end position="296"/>
    </location>
</feature>
<dbReference type="Gene3D" id="1.10.10.60">
    <property type="entry name" value="Homeodomain-like"/>
    <property type="match status" value="2"/>
</dbReference>
<dbReference type="InterPro" id="IPR014710">
    <property type="entry name" value="RmlC-like_jellyroll"/>
</dbReference>
<accession>A0A268EZ13</accession>
<comment type="caution">
    <text evidence="6">The sequence shown here is derived from an EMBL/GenBank/DDBJ whole genome shotgun (WGS) entry which is preliminary data.</text>
</comment>
<keyword evidence="3" id="KW-0804">Transcription</keyword>
<evidence type="ECO:0000256" key="4">
    <source>
        <dbReference type="SAM" id="MobiDB-lite"/>
    </source>
</evidence>
<dbReference type="Pfam" id="PF02311">
    <property type="entry name" value="AraC_binding"/>
    <property type="match status" value="1"/>
</dbReference>
<evidence type="ECO:0000313" key="7">
    <source>
        <dbReference type="Proteomes" id="UP000215596"/>
    </source>
</evidence>
<gene>
    <name evidence="6" type="ORF">CHH67_06260</name>
</gene>
<dbReference type="SMART" id="SM00342">
    <property type="entry name" value="HTH_ARAC"/>
    <property type="match status" value="1"/>
</dbReference>
<proteinExistence type="predicted"/>
<dbReference type="SUPFAM" id="SSF51215">
    <property type="entry name" value="Regulatory protein AraC"/>
    <property type="match status" value="1"/>
</dbReference>
<evidence type="ECO:0000256" key="3">
    <source>
        <dbReference type="ARBA" id="ARBA00023163"/>
    </source>
</evidence>
<organism evidence="6 7">
    <name type="scientific">Paenibacillus campinasensis</name>
    <dbReference type="NCBI Taxonomy" id="66347"/>
    <lineage>
        <taxon>Bacteria</taxon>
        <taxon>Bacillati</taxon>
        <taxon>Bacillota</taxon>
        <taxon>Bacilli</taxon>
        <taxon>Bacillales</taxon>
        <taxon>Paenibacillaceae</taxon>
        <taxon>Paenibacillus</taxon>
    </lineage>
</organism>
<dbReference type="PRINTS" id="PR00032">
    <property type="entry name" value="HTHARAC"/>
</dbReference>
<dbReference type="Gene3D" id="2.60.120.10">
    <property type="entry name" value="Jelly Rolls"/>
    <property type="match status" value="1"/>
</dbReference>
<dbReference type="PANTHER" id="PTHR43280:SF2">
    <property type="entry name" value="HTH-TYPE TRANSCRIPTIONAL REGULATOR EXSA"/>
    <property type="match status" value="1"/>
</dbReference>
<keyword evidence="2" id="KW-0238">DNA-binding</keyword>
<dbReference type="InterPro" id="IPR009057">
    <property type="entry name" value="Homeodomain-like_sf"/>
</dbReference>
<evidence type="ECO:0000259" key="5">
    <source>
        <dbReference type="PROSITE" id="PS01124"/>
    </source>
</evidence>
<dbReference type="CDD" id="cd02208">
    <property type="entry name" value="cupin_RmlC-like"/>
    <property type="match status" value="1"/>
</dbReference>
<keyword evidence="1" id="KW-0805">Transcription regulation</keyword>
<dbReference type="EMBL" id="NPBY01000021">
    <property type="protein sequence ID" value="PAD78365.1"/>
    <property type="molecule type" value="Genomic_DNA"/>
</dbReference>
<dbReference type="InterPro" id="IPR018060">
    <property type="entry name" value="HTH_AraC"/>
</dbReference>
<dbReference type="PANTHER" id="PTHR43280">
    <property type="entry name" value="ARAC-FAMILY TRANSCRIPTIONAL REGULATOR"/>
    <property type="match status" value="1"/>
</dbReference>
<evidence type="ECO:0000313" key="6">
    <source>
        <dbReference type="EMBL" id="PAD78365.1"/>
    </source>
</evidence>